<dbReference type="InterPro" id="IPR025351">
    <property type="entry name" value="Pvc16_N"/>
</dbReference>
<dbReference type="OrthoDB" id="527247at2"/>
<accession>A0A428MCT7</accession>
<protein>
    <submittedName>
        <fullName evidence="2">Uncharacterized protein DUF4255</fullName>
    </submittedName>
</protein>
<dbReference type="Pfam" id="PF14065">
    <property type="entry name" value="Pvc16_N"/>
    <property type="match status" value="1"/>
</dbReference>
<proteinExistence type="predicted"/>
<dbReference type="Proteomes" id="UP000269669">
    <property type="component" value="Unassembled WGS sequence"/>
</dbReference>
<dbReference type="RefSeq" id="WP_125483463.1">
    <property type="nucleotide sequence ID" value="NZ_RSDW01000001.1"/>
</dbReference>
<sequence>MSNYLAIATVTASLQQVLMTPVGNAVVGAKVGFSRPDASSSTTPLVNIFLYQITPNAAYRNADLPTRRSDGSLAQRPTAAFDLHYIFTFHGDDTKLEPQRLLGAVATTLHAQPLLSADNISNAASSFGFLAGSGLDSQIERVRFTPTGLSLEEFSKLWSVFFQVEYSLSAAYQASLVLMESDDTPVPAPPVLQRNLYVVPFETPYVSQVISQDAKPITSTSTILIQGTHLRSPNSFILIEDQELTPATSSDTQISLALTSALHAGVKSLQILQNMDMGTPAAAHRGFESNVASFVLCPTVSSATGAPAVSGTDVTVNLVPNIGIGQRAVLLLNNVTLTPPTAYASTGVVSTADAPSIVINIANVPTGTYLVRVQVDGAESQLTFNAVTHVLEGPTVAMP</sequence>
<evidence type="ECO:0000313" key="3">
    <source>
        <dbReference type="Proteomes" id="UP000269669"/>
    </source>
</evidence>
<organism evidence="2 3">
    <name type="scientific">Edaphobacter aggregans</name>
    <dbReference type="NCBI Taxonomy" id="570835"/>
    <lineage>
        <taxon>Bacteria</taxon>
        <taxon>Pseudomonadati</taxon>
        <taxon>Acidobacteriota</taxon>
        <taxon>Terriglobia</taxon>
        <taxon>Terriglobales</taxon>
        <taxon>Acidobacteriaceae</taxon>
        <taxon>Edaphobacter</taxon>
    </lineage>
</organism>
<dbReference type="AlphaFoldDB" id="A0A428MCT7"/>
<evidence type="ECO:0000313" key="2">
    <source>
        <dbReference type="EMBL" id="RSL14622.1"/>
    </source>
</evidence>
<comment type="caution">
    <text evidence="2">The sequence shown here is derived from an EMBL/GenBank/DDBJ whole genome shotgun (WGS) entry which is preliminary data.</text>
</comment>
<name>A0A428MCT7_9BACT</name>
<dbReference type="EMBL" id="RSDW01000001">
    <property type="protein sequence ID" value="RSL14622.1"/>
    <property type="molecule type" value="Genomic_DNA"/>
</dbReference>
<feature type="domain" description="Pvc16 N-terminal" evidence="1">
    <location>
        <begin position="9"/>
        <end position="192"/>
    </location>
</feature>
<gene>
    <name evidence="2" type="ORF">EDE15_0075</name>
</gene>
<keyword evidence="3" id="KW-1185">Reference proteome</keyword>
<reference evidence="2 3" key="1">
    <citation type="submission" date="2018-12" db="EMBL/GenBank/DDBJ databases">
        <title>Sequencing of bacterial isolates from soil warming experiment in Harvard Forest, Massachusetts, USA.</title>
        <authorList>
            <person name="Deangelis K."/>
        </authorList>
    </citation>
    <scope>NUCLEOTIDE SEQUENCE [LARGE SCALE GENOMIC DNA]</scope>
    <source>
        <strain evidence="2 3">EB153</strain>
    </source>
</reference>
<evidence type="ECO:0000259" key="1">
    <source>
        <dbReference type="Pfam" id="PF14065"/>
    </source>
</evidence>